<evidence type="ECO:0000256" key="8">
    <source>
        <dbReference type="ARBA" id="ARBA00023118"/>
    </source>
</evidence>
<dbReference type="GeneID" id="90528325"/>
<keyword evidence="15" id="KW-1185">Reference proteome</keyword>
<dbReference type="InterPro" id="IPR033114">
    <property type="entry name" value="HNH_CAS9"/>
</dbReference>
<keyword evidence="3 12" id="KW-0479">Metal-binding</keyword>
<evidence type="ECO:0000256" key="5">
    <source>
        <dbReference type="ARBA" id="ARBA00022801"/>
    </source>
</evidence>
<dbReference type="GO" id="GO:0003677">
    <property type="term" value="F:DNA binding"/>
    <property type="evidence" value="ECO:0007669"/>
    <property type="project" value="UniProtKB-UniRule"/>
</dbReference>
<dbReference type="HAMAP" id="MF_01480">
    <property type="entry name" value="Cas9"/>
    <property type="match status" value="1"/>
</dbReference>
<feature type="binding site" evidence="12">
    <location>
        <position position="770"/>
    </location>
    <ligand>
        <name>Mg(2+)</name>
        <dbReference type="ChEBI" id="CHEBI:18420"/>
        <label>2</label>
    </ligand>
</feature>
<dbReference type="Gene3D" id="3.30.420.10">
    <property type="entry name" value="Ribonuclease H-like superfamily/Ribonuclease H"/>
    <property type="match status" value="2"/>
</dbReference>
<evidence type="ECO:0000313" key="14">
    <source>
        <dbReference type="EMBL" id="AHF13603.1"/>
    </source>
</evidence>
<dbReference type="KEGG" id="bvs:BARVI_02500"/>
<evidence type="ECO:0000256" key="6">
    <source>
        <dbReference type="ARBA" id="ARBA00022842"/>
    </source>
</evidence>
<evidence type="ECO:0000256" key="11">
    <source>
        <dbReference type="ARBA" id="ARBA00046380"/>
    </source>
</evidence>
<dbReference type="GO" id="GO:0046872">
    <property type="term" value="F:metal ion binding"/>
    <property type="evidence" value="ECO:0007669"/>
    <property type="project" value="UniProtKB-UniRule"/>
</dbReference>
<dbReference type="AlphaFoldDB" id="W0EVM2"/>
<comment type="domain">
    <text evidence="12">Has 2 endonuclease domains. The discontinuous RuvC-like domain cleaves the target DNA noncomplementary to crRNA while the HNH nuclease domain cleaves the target DNA complementary to crRNA.</text>
</comment>
<protein>
    <recommendedName>
        <fullName evidence="12">CRISPR-associated endonuclease Cas9</fullName>
        <ecNumber evidence="12">3.1.-.-</ecNumber>
    </recommendedName>
</protein>
<evidence type="ECO:0000256" key="4">
    <source>
        <dbReference type="ARBA" id="ARBA00022759"/>
    </source>
</evidence>
<feature type="binding site" evidence="12">
    <location>
        <position position="8"/>
    </location>
    <ligand>
        <name>Mg(2+)</name>
        <dbReference type="ChEBI" id="CHEBI:18420"/>
        <label>2</label>
    </ligand>
</feature>
<dbReference type="Pfam" id="PF18541">
    <property type="entry name" value="RuvC_III"/>
    <property type="match status" value="1"/>
</dbReference>
<evidence type="ECO:0000256" key="7">
    <source>
        <dbReference type="ARBA" id="ARBA00022884"/>
    </source>
</evidence>
<evidence type="ECO:0000256" key="1">
    <source>
        <dbReference type="ARBA" id="ARBA00001946"/>
    </source>
</evidence>
<feature type="active site" description="Proton acceptor for HNH nuclease domain" evidence="12">
    <location>
        <position position="606"/>
    </location>
</feature>
<comment type="function">
    <text evidence="12">CRISPR (clustered regularly interspaced short palindromic repeat) is an adaptive immune system that provides protection against mobile genetic elements (viruses, transposable elements and conjugative plasmids). CRISPR clusters contain spacers, sequences complementary to antecedent mobile elements, and target invading nucleic acids. CRISPR clusters are transcribed and processed into CRISPR RNA (crRNA). In type II CRISPR systems correct processing of pre-crRNA requires a trans-encoded small RNA (tracrRNA), endogenous ribonuclease 3 (rnc) and this protein. The tracrRNA serves as a guide for ribonuclease 3-aided processing of pre-crRNA. Subsequently Cas9/crRNA/tracrRNA endonucleolytically cleaves linear or circular dsDNA target complementary to the spacer; Cas9 is inactive in the absence of the 2 guide RNAs (gRNA). Cas9 recognizes the protospacer adjacent motif (PAM) in the CRISPR repeat sequences to help distinguish self versus nonself, as targets within the bacterial CRISPR locus do not have PAMs. PAM recognition is also required for catalytic activity.</text>
</comment>
<sequence>MKNILGLDLGSSSIGWAVIHEDDTHGELVTMGSRIVQLSPDELSSFTQGNGVSVNAQRTQARGQRRGYDRYQLRRALLVEKLRELDMLPDVSLTGLPKLELWGLRARAVTERIGLRELGRVLFHLNQKRGYKSTKSDFSGDKKTTDYVKTINNRYDDLQAAGLTVGEHLYRELSANPFYRCKEQVYPRRAYVEEFDRIMACQQAYYPSLLTDEQIRCLRDEIIFYQRPLKSCKHLVSVCEFEKRRYVNAAGKEVEAGPKVAPRTSPLFQLCRMWESINHIVVRNRQNEILEISLEQKNQILAFMNTHEKLRITNLLQLLGLPKSGGYRFGDQFKAGIQGNKTRIDIATALGDYPDKERLLQFNVREISSSMVDEETGEILPIIDPSFEQEPLYRLWHVLYSIDDRDQLQAVLRRQFGIDDEEVLARLSALDFVKAGFGNKSSKAMRRILPFLRLGLNYADACAAAGYNHSNSMTKAENEARELLDRIPAIRKNELRQPVVEKILNQMVNVVNALMAKYGRFDEIRVELARELKQSKEQREKSYKSMLSTQRENERIAARIAEYGVVTRSRIQKYKLWEETDHCCIYCGQPVDVHDFLQGFGVEIEHIIPKSLYFDNGFANKVCACRRCNSEKGNSTAYDYMSHKGASLFQAYVDRVNDLKSRNKISENKMKNLLTKVENIPDDFIARQLKESQYIARKSRELLSMVCCQVTATSGSVTDFLRHTWGWDTVLHDLNLPRYREAGRTEIKEVQHKDKEQIVGWTKRLDHRHHAIDALTIACTKQGYIQRLNNLSALGKKAEGEEAASGSENGSQNLERYIQAQPHFSVAQVREAADRILISFKAGKKSVTPGKRYIYKNGKRVVAQRGLLVPRGALSEESVYGVVRLWEKDDRGNRVQVQRAVLKYPVTSIDSKSLDKVFNKGIREILSNRLEQYGNDPKKAFATPVYSDAEGRRPIRTVRCLARPAVDTLVPLRYDRDGKPIAWVNPGNNHHVAIYRDEAGKYREQVVTLWNVVDRRRAGLPAIITDPRAVWDSVLQRTDLPEPLLKSLPDVKWQFVLSLQQNEMFVLGMSDEDFRYAMDHHDYALLNKYLYRVQKVSKGDYFFRFHVETMVDDKYDGKTNMALSIRMGKLKRVSVKSLLSLNPYKVHLSVLGEIDEVL</sequence>
<feature type="binding site" evidence="12">
    <location>
        <position position="531"/>
    </location>
    <ligand>
        <name>Mg(2+)</name>
        <dbReference type="ChEBI" id="CHEBI:18420"/>
        <label>1</label>
    </ligand>
</feature>
<feature type="active site" description="For RuvC-like nuclease domain" evidence="12">
    <location>
        <position position="8"/>
    </location>
</feature>
<keyword evidence="5 12" id="KW-0378">Hydrolase</keyword>
<dbReference type="Pfam" id="PF13395">
    <property type="entry name" value="HNH_4"/>
    <property type="match status" value="1"/>
</dbReference>
<dbReference type="GO" id="GO:0043571">
    <property type="term" value="P:maintenance of CRISPR repeat elements"/>
    <property type="evidence" value="ECO:0007669"/>
    <property type="project" value="UniProtKB-UniRule"/>
</dbReference>
<dbReference type="Proteomes" id="UP000018901">
    <property type="component" value="Chromosome"/>
</dbReference>
<feature type="domain" description="HNH Cas9-type" evidence="13">
    <location>
        <begin position="521"/>
        <end position="689"/>
    </location>
</feature>
<dbReference type="HOGENOM" id="CLU_004928_0_0_10"/>
<evidence type="ECO:0000256" key="10">
    <source>
        <dbReference type="ARBA" id="ARBA00023211"/>
    </source>
</evidence>
<organism evidence="14 15">
    <name type="scientific">Barnesiella viscericola DSM 18177</name>
    <dbReference type="NCBI Taxonomy" id="880074"/>
    <lineage>
        <taxon>Bacteria</taxon>
        <taxon>Pseudomonadati</taxon>
        <taxon>Bacteroidota</taxon>
        <taxon>Bacteroidia</taxon>
        <taxon>Bacteroidales</taxon>
        <taxon>Barnesiellaceae</taxon>
        <taxon>Barnesiella</taxon>
    </lineage>
</organism>
<dbReference type="InterPro" id="IPR041383">
    <property type="entry name" value="RuvC_III"/>
</dbReference>
<evidence type="ECO:0000256" key="12">
    <source>
        <dbReference type="HAMAP-Rule" id="MF_01480"/>
    </source>
</evidence>
<gene>
    <name evidence="12" type="primary">cas9</name>
    <name evidence="14" type="ORF">BARVI_02500</name>
</gene>
<keyword evidence="4 12" id="KW-0255">Endonuclease</keyword>
<dbReference type="InterPro" id="IPR003615">
    <property type="entry name" value="HNH_nuc"/>
</dbReference>
<dbReference type="RefSeq" id="WP_025277700.1">
    <property type="nucleotide sequence ID" value="NZ_CP007034.1"/>
</dbReference>
<evidence type="ECO:0000256" key="2">
    <source>
        <dbReference type="ARBA" id="ARBA00022722"/>
    </source>
</evidence>
<proteinExistence type="inferred from homology"/>
<dbReference type="EC" id="3.1.-.-" evidence="12"/>
<keyword evidence="2 12" id="KW-0540">Nuclease</keyword>
<dbReference type="PATRIC" id="fig|880074.11.peg.524"/>
<dbReference type="Gene3D" id="1.10.30.50">
    <property type="match status" value="1"/>
</dbReference>
<accession>W0EVM2</accession>
<evidence type="ECO:0000313" key="15">
    <source>
        <dbReference type="Proteomes" id="UP000018901"/>
    </source>
</evidence>
<name>W0EVM2_9BACT</name>
<evidence type="ECO:0000259" key="13">
    <source>
        <dbReference type="PROSITE" id="PS51749"/>
    </source>
</evidence>
<dbReference type="InterPro" id="IPR028629">
    <property type="entry name" value="Cas9"/>
</dbReference>
<dbReference type="EMBL" id="CP007034">
    <property type="protein sequence ID" value="AHF13603.1"/>
    <property type="molecule type" value="Genomic_DNA"/>
</dbReference>
<reference evidence="14 15" key="1">
    <citation type="submission" date="2013-12" db="EMBL/GenBank/DDBJ databases">
        <authorList>
            <consortium name="DOE Joint Genome Institute"/>
            <person name="Eisen J."/>
            <person name="Huntemann M."/>
            <person name="Han J."/>
            <person name="Chen A."/>
            <person name="Kyrpides N."/>
            <person name="Mavromatis K."/>
            <person name="Markowitz V."/>
            <person name="Palaniappan K."/>
            <person name="Ivanova N."/>
            <person name="Schaumberg A."/>
            <person name="Pati A."/>
            <person name="Liolios K."/>
            <person name="Nordberg H.P."/>
            <person name="Cantor M.N."/>
            <person name="Hua S.X."/>
            <person name="Woyke T."/>
        </authorList>
    </citation>
    <scope>NUCLEOTIDE SEQUENCE [LARGE SCALE GENOMIC DNA]</scope>
    <source>
        <strain evidence="15">DSM 18177</strain>
    </source>
</reference>
<dbReference type="GO" id="GO:0003723">
    <property type="term" value="F:RNA binding"/>
    <property type="evidence" value="ECO:0007669"/>
    <property type="project" value="UniProtKB-UniRule"/>
</dbReference>
<dbReference type="InterPro" id="IPR036397">
    <property type="entry name" value="RNaseH_sf"/>
</dbReference>
<dbReference type="GO" id="GO:0016787">
    <property type="term" value="F:hydrolase activity"/>
    <property type="evidence" value="ECO:0007669"/>
    <property type="project" value="UniProtKB-KW"/>
</dbReference>
<keyword evidence="7 12" id="KW-0694">RNA-binding</keyword>
<feature type="binding site" evidence="12">
    <location>
        <position position="531"/>
    </location>
    <ligand>
        <name>Mg(2+)</name>
        <dbReference type="ChEBI" id="CHEBI:18420"/>
        <label>2</label>
    </ligand>
</feature>
<keyword evidence="8 12" id="KW-0051">Antiviral defense</keyword>
<dbReference type="PROSITE" id="PS51749">
    <property type="entry name" value="HNH_CAS9"/>
    <property type="match status" value="1"/>
</dbReference>
<evidence type="ECO:0000256" key="3">
    <source>
        <dbReference type="ARBA" id="ARBA00022723"/>
    </source>
</evidence>
<comment type="cofactor">
    <cofactor evidence="1 12">
        <name>Mg(2+)</name>
        <dbReference type="ChEBI" id="CHEBI:18420"/>
    </cofactor>
</comment>
<feature type="binding site" evidence="12">
    <location>
        <position position="527"/>
    </location>
    <ligand>
        <name>Mg(2+)</name>
        <dbReference type="ChEBI" id="CHEBI:18420"/>
        <label>1</label>
    </ligand>
</feature>
<comment type="subunit">
    <text evidence="11 12">Monomer. Binds crRNA and tracrRNA.</text>
</comment>
<keyword evidence="9 12" id="KW-0238">DNA-binding</keyword>
<comment type="similarity">
    <text evidence="12">Belongs to the CRISPR-associated Cas9 family.</text>
</comment>
<evidence type="ECO:0000256" key="9">
    <source>
        <dbReference type="ARBA" id="ARBA00023125"/>
    </source>
</evidence>
<dbReference type="SMART" id="SM00507">
    <property type="entry name" value="HNHc"/>
    <property type="match status" value="1"/>
</dbReference>
<feature type="binding site" evidence="12">
    <location>
        <position position="8"/>
    </location>
    <ligand>
        <name>Mg(2+)</name>
        <dbReference type="ChEBI" id="CHEBI:18420"/>
        <label>1</label>
    </ligand>
</feature>
<dbReference type="NCBIfam" id="TIGR01865">
    <property type="entry name" value="cas_Csn1"/>
    <property type="match status" value="1"/>
</dbReference>
<dbReference type="GO" id="GO:0051607">
    <property type="term" value="P:defense response to virus"/>
    <property type="evidence" value="ECO:0007669"/>
    <property type="project" value="UniProtKB-UniRule"/>
</dbReference>
<dbReference type="STRING" id="880074.BARVI_02500"/>
<dbReference type="GO" id="GO:0004519">
    <property type="term" value="F:endonuclease activity"/>
    <property type="evidence" value="ECO:0007669"/>
    <property type="project" value="UniProtKB-UniRule"/>
</dbReference>
<keyword evidence="10" id="KW-0464">Manganese</keyword>
<dbReference type="eggNOG" id="COG3513">
    <property type="taxonomic scope" value="Bacteria"/>
</dbReference>
<keyword evidence="6 12" id="KW-0460">Magnesium</keyword>